<gene>
    <name evidence="1" type="ORF">BDFB_013784</name>
</gene>
<comment type="caution">
    <text evidence="1">The sequence shown here is derived from an EMBL/GenBank/DDBJ whole genome shotgun (WGS) entry which is preliminary data.</text>
</comment>
<proteinExistence type="predicted"/>
<reference evidence="1 2" key="1">
    <citation type="submission" date="2017-03" db="EMBL/GenBank/DDBJ databases">
        <title>Genome of the blue death feigning beetle - Asbolus verrucosus.</title>
        <authorList>
            <person name="Rider S.D."/>
        </authorList>
    </citation>
    <scope>NUCLEOTIDE SEQUENCE [LARGE SCALE GENOMIC DNA]</scope>
    <source>
        <strain evidence="1">Butters</strain>
        <tissue evidence="1">Head and leg muscle</tissue>
    </source>
</reference>
<keyword evidence="2" id="KW-1185">Reference proteome</keyword>
<sequence length="70" mass="8367">VYRETGNINEKKVQVDPKREHQKSLRKFGVLRRQLLQNRFGSYHRNDTILKNDLRDVSVQGQAYHKISYP</sequence>
<protein>
    <submittedName>
        <fullName evidence="1">Uncharacterized protein</fullName>
    </submittedName>
</protein>
<evidence type="ECO:0000313" key="1">
    <source>
        <dbReference type="EMBL" id="RZB40875.1"/>
    </source>
</evidence>
<dbReference type="EMBL" id="QDEB01115123">
    <property type="protein sequence ID" value="RZB40875.1"/>
    <property type="molecule type" value="Genomic_DNA"/>
</dbReference>
<organism evidence="1 2">
    <name type="scientific">Asbolus verrucosus</name>
    <name type="common">Desert ironclad beetle</name>
    <dbReference type="NCBI Taxonomy" id="1661398"/>
    <lineage>
        <taxon>Eukaryota</taxon>
        <taxon>Metazoa</taxon>
        <taxon>Ecdysozoa</taxon>
        <taxon>Arthropoda</taxon>
        <taxon>Hexapoda</taxon>
        <taxon>Insecta</taxon>
        <taxon>Pterygota</taxon>
        <taxon>Neoptera</taxon>
        <taxon>Endopterygota</taxon>
        <taxon>Coleoptera</taxon>
        <taxon>Polyphaga</taxon>
        <taxon>Cucujiformia</taxon>
        <taxon>Tenebrionidae</taxon>
        <taxon>Pimeliinae</taxon>
        <taxon>Asbolus</taxon>
    </lineage>
</organism>
<evidence type="ECO:0000313" key="2">
    <source>
        <dbReference type="Proteomes" id="UP000292052"/>
    </source>
</evidence>
<dbReference type="AlphaFoldDB" id="A0A482VCD0"/>
<accession>A0A482VCD0</accession>
<feature type="non-terminal residue" evidence="1">
    <location>
        <position position="70"/>
    </location>
</feature>
<feature type="non-terminal residue" evidence="1">
    <location>
        <position position="1"/>
    </location>
</feature>
<name>A0A482VCD0_ASBVE</name>
<dbReference type="Proteomes" id="UP000292052">
    <property type="component" value="Unassembled WGS sequence"/>
</dbReference>